<keyword evidence="10 13" id="KW-0675">Receptor</keyword>
<feature type="transmembrane region" description="Helical" evidence="13">
    <location>
        <begin position="21"/>
        <end position="41"/>
    </location>
</feature>
<dbReference type="InterPro" id="IPR013517">
    <property type="entry name" value="FG-GAP"/>
</dbReference>
<accession>A0A336L6N5</accession>
<reference evidence="19" key="2">
    <citation type="submission" date="2018-07" db="EMBL/GenBank/DDBJ databases">
        <authorList>
            <person name="Quirk P.G."/>
            <person name="Krulwich T.A."/>
        </authorList>
    </citation>
    <scope>NUCLEOTIDE SEQUENCE</scope>
</reference>
<dbReference type="InterPro" id="IPR013649">
    <property type="entry name" value="Integrin_alpha_Ig-like_1"/>
</dbReference>
<feature type="repeat" description="FG-GAP" evidence="12">
    <location>
        <begin position="452"/>
        <end position="514"/>
    </location>
</feature>
<keyword evidence="8 13" id="KW-0401">Integrin</keyword>
<dbReference type="InterPro" id="IPR032695">
    <property type="entry name" value="Integrin_dom_sf"/>
</dbReference>
<dbReference type="SUPFAM" id="SSF69179">
    <property type="entry name" value="Integrin domains"/>
    <property type="match status" value="3"/>
</dbReference>
<evidence type="ECO:0000256" key="14">
    <source>
        <dbReference type="SAM" id="MobiDB-lite"/>
    </source>
</evidence>
<dbReference type="GO" id="GO:0007160">
    <property type="term" value="P:cell-matrix adhesion"/>
    <property type="evidence" value="ECO:0007669"/>
    <property type="project" value="TreeGrafter"/>
</dbReference>
<dbReference type="PANTHER" id="PTHR23220:SF122">
    <property type="entry name" value="INTEGRIN ALPHA-PS1"/>
    <property type="match status" value="1"/>
</dbReference>
<reference evidence="18" key="1">
    <citation type="submission" date="2018-04" db="EMBL/GenBank/DDBJ databases">
        <authorList>
            <person name="Go L.Y."/>
            <person name="Mitchell J.A."/>
        </authorList>
    </citation>
    <scope>NUCLEOTIDE SEQUENCE</scope>
    <source>
        <tissue evidence="18">Whole organism</tissue>
    </source>
</reference>
<evidence type="ECO:0000256" key="1">
    <source>
        <dbReference type="ARBA" id="ARBA00004479"/>
    </source>
</evidence>
<dbReference type="OMA" id="AKKQWIT"/>
<dbReference type="GO" id="GO:0048513">
    <property type="term" value="P:animal organ development"/>
    <property type="evidence" value="ECO:0007669"/>
    <property type="project" value="UniProtKB-ARBA"/>
</dbReference>
<feature type="domain" description="Integrin alpha second immunoglobulin-like" evidence="16">
    <location>
        <begin position="659"/>
        <end position="800"/>
    </location>
</feature>
<sequence>MKTRTSLTCYNKKLSSLKASISIVIVINLLILSTNVSSFNFENRLPILKQGQSGSYFGYSIAEHVELVTDRYGKVTDEVKWLLVGAPLGDNLQPNTTKSGALFKCPLTQETKDCEQVVTDGYRRHAMGGRYEISIVDDSTGRPSKNLDPPYNDEIKDGQWMGVTVRAQGKGQVLVCAHRHVKKMGESRWGQGLCYLLKNNLNFEQNFEPCTGRPTERAHEDYGFCQAGTSGAMLEDGTMIVGAPGPYTWRGTMFLTATGGNFLSRDKTQYYTPHMDLNSPVDKYSYLGMGVTGGKYFGDFYSFAAGAPRSEGVGQVVIFSKNHSANPILVSQVLNGTQFGSNFGYELTSADVNGDNKTDLIVAAPFYFDKSNGGAVYIYQNKDYRFPQEPTLTLMGKVESRFGLALANLGDINMDGCEDIAIGAPYEDRGVVYIYLGSKKGLLKEPSQIISASSLGLNIPKTLKTFGSSLSGGVDLDDNSYPDLLIGAFNSDAVVALLARPITNIKTEIDDSQLKNIAAEKYGCPTDPSSNLTCFSFTACCSFDRIQGQTSLELIYTIEAETYNGMKKFSRVFFAPHYENKSNTIKKSIMIPTDGRRNCQTETVYLKENTRDIQSPIKFRLNYTIVEPPLPNSALKGLYPILDKTQADRTFVATFAKDCGTNDICETQLELRASLLNMERNQVTSDYDLILGQSNEIHLKATVTNEQDSAYEAQLFILHPKTITYIATSKSSVVCNSFNETCIACTLGNPMKRNMTASLVVRFEPSALDDKTENLDFKIWANSTSKQLIHRDDIVLRAKIVKKAEVSILGTAKPEQTFYGGEIKGESAMKYINDIGTAVEHIYEIYNDGPWRASYIEVYIDWPHQVANDKEQGKWLLYPENVPQIEGGNGGTCSIIGSGSVNLLNLELKPTAIMSQLVNEPEEAPESLRQRVNVRNKTITESRYQEKVSSSSSSSSTSIKEESSSSSSTLNRVRRDMAKVVKPEKLIDSNGNAKDVVTMDCERGTAKCIKFKCVIFNLQNKKEAFIRMKARLWNSTLTADYPKIDHIRIVSRARVVIPDAYKIQQDTIDDMTTAETIAYPDFVQEDERIGYWIYILGIFLGLLLLALLAFCLWKCGFFKRRRPDPTLTGNLEKSSETKPFIS</sequence>
<dbReference type="Pfam" id="PF20805">
    <property type="entry name" value="Integrin_A_Ig_2"/>
    <property type="match status" value="1"/>
</dbReference>
<keyword evidence="3 13" id="KW-0812">Transmembrane</keyword>
<keyword evidence="7 13" id="KW-1133">Transmembrane helix</keyword>
<dbReference type="AlphaFoldDB" id="A0A336L6N5"/>
<dbReference type="GO" id="GO:0033627">
    <property type="term" value="P:cell adhesion mediated by integrin"/>
    <property type="evidence" value="ECO:0007669"/>
    <property type="project" value="TreeGrafter"/>
</dbReference>
<dbReference type="InterPro" id="IPR048285">
    <property type="entry name" value="Integrin_alpha_Ig-like_2"/>
</dbReference>
<dbReference type="InterPro" id="IPR013519">
    <property type="entry name" value="Int_alpha_beta-p"/>
</dbReference>
<dbReference type="EMBL" id="UFQT01001739">
    <property type="protein sequence ID" value="SSX31589.1"/>
    <property type="molecule type" value="Genomic_DNA"/>
</dbReference>
<evidence type="ECO:0000259" key="15">
    <source>
        <dbReference type="Pfam" id="PF08441"/>
    </source>
</evidence>
<evidence type="ECO:0000259" key="17">
    <source>
        <dbReference type="Pfam" id="PF20806"/>
    </source>
</evidence>
<proteinExistence type="inferred from homology"/>
<dbReference type="PROSITE" id="PS51470">
    <property type="entry name" value="FG_GAP"/>
    <property type="match status" value="4"/>
</dbReference>
<comment type="subcellular location">
    <subcellularLocation>
        <location evidence="1 13">Membrane</location>
        <topology evidence="1 13">Single-pass type I membrane protein</topology>
    </subcellularLocation>
</comment>
<dbReference type="Gene3D" id="2.60.40.1530">
    <property type="entry name" value="ntegrin, alpha v. Chain A, domain 4"/>
    <property type="match status" value="1"/>
</dbReference>
<dbReference type="Pfam" id="PF08441">
    <property type="entry name" value="Integrin_A_Ig_1"/>
    <property type="match status" value="1"/>
</dbReference>
<dbReference type="PANTHER" id="PTHR23220">
    <property type="entry name" value="INTEGRIN ALPHA"/>
    <property type="match status" value="1"/>
</dbReference>
<organism evidence="18">
    <name type="scientific">Culicoides sonorensis</name>
    <name type="common">Biting midge</name>
    <dbReference type="NCBI Taxonomy" id="179676"/>
    <lineage>
        <taxon>Eukaryota</taxon>
        <taxon>Metazoa</taxon>
        <taxon>Ecdysozoa</taxon>
        <taxon>Arthropoda</taxon>
        <taxon>Hexapoda</taxon>
        <taxon>Insecta</taxon>
        <taxon>Pterygota</taxon>
        <taxon>Neoptera</taxon>
        <taxon>Endopterygota</taxon>
        <taxon>Diptera</taxon>
        <taxon>Nematocera</taxon>
        <taxon>Chironomoidea</taxon>
        <taxon>Ceratopogonidae</taxon>
        <taxon>Ceratopogoninae</taxon>
        <taxon>Culicoides</taxon>
        <taxon>Monoculicoides</taxon>
    </lineage>
</organism>
<dbReference type="Gene3D" id="2.60.40.1510">
    <property type="entry name" value="ntegrin, alpha v. Chain A, domain 3"/>
    <property type="match status" value="1"/>
</dbReference>
<feature type="repeat" description="FG-GAP" evidence="12">
    <location>
        <begin position="43"/>
        <end position="114"/>
    </location>
</feature>
<evidence type="ECO:0000313" key="19">
    <source>
        <dbReference type="EMBL" id="SSX31589.1"/>
    </source>
</evidence>
<dbReference type="GO" id="GO:0007157">
    <property type="term" value="P:heterophilic cell-cell adhesion via plasma membrane cell adhesion molecules"/>
    <property type="evidence" value="ECO:0007669"/>
    <property type="project" value="UniProtKB-ARBA"/>
</dbReference>
<evidence type="ECO:0000313" key="18">
    <source>
        <dbReference type="EMBL" id="SSX12128.1"/>
    </source>
</evidence>
<dbReference type="SMART" id="SM00191">
    <property type="entry name" value="Int_alpha"/>
    <property type="match status" value="5"/>
</dbReference>
<evidence type="ECO:0000259" key="16">
    <source>
        <dbReference type="Pfam" id="PF20805"/>
    </source>
</evidence>
<feature type="repeat" description="FG-GAP" evidence="12">
    <location>
        <begin position="326"/>
        <end position="388"/>
    </location>
</feature>
<dbReference type="SUPFAM" id="SSF69318">
    <property type="entry name" value="Integrin alpha N-terminal domain"/>
    <property type="match status" value="1"/>
</dbReference>
<dbReference type="EMBL" id="UFQS01001739">
    <property type="protein sequence ID" value="SSX12128.1"/>
    <property type="molecule type" value="Genomic_DNA"/>
</dbReference>
<dbReference type="GO" id="GO:0007229">
    <property type="term" value="P:integrin-mediated signaling pathway"/>
    <property type="evidence" value="ECO:0007669"/>
    <property type="project" value="UniProtKB-KW"/>
</dbReference>
<keyword evidence="4" id="KW-0732">Signal</keyword>
<dbReference type="Gene3D" id="2.130.10.130">
    <property type="entry name" value="Integrin alpha, N-terminal"/>
    <property type="match status" value="1"/>
</dbReference>
<evidence type="ECO:0000256" key="9">
    <source>
        <dbReference type="ARBA" id="ARBA00023136"/>
    </source>
</evidence>
<evidence type="ECO:0000256" key="3">
    <source>
        <dbReference type="ARBA" id="ARBA00022692"/>
    </source>
</evidence>
<feature type="transmembrane region" description="Helical" evidence="13">
    <location>
        <begin position="1091"/>
        <end position="1113"/>
    </location>
</feature>
<evidence type="ECO:0000256" key="7">
    <source>
        <dbReference type="ARBA" id="ARBA00022989"/>
    </source>
</evidence>
<keyword evidence="6 13" id="KW-0130">Cell adhesion</keyword>
<evidence type="ECO:0000256" key="4">
    <source>
        <dbReference type="ARBA" id="ARBA00022729"/>
    </source>
</evidence>
<dbReference type="VEuPathDB" id="VectorBase:CSON003849"/>
<comment type="similarity">
    <text evidence="2 13">Belongs to the integrin alpha chain family.</text>
</comment>
<keyword evidence="5" id="KW-0677">Repeat</keyword>
<dbReference type="PROSITE" id="PS00242">
    <property type="entry name" value="INTEGRIN_ALPHA"/>
    <property type="match status" value="1"/>
</dbReference>
<feature type="repeat" description="FG-GAP" evidence="12">
    <location>
        <begin position="389"/>
        <end position="444"/>
    </location>
</feature>
<dbReference type="InterPro" id="IPR018184">
    <property type="entry name" value="Integrin_alpha_C_CS"/>
</dbReference>
<feature type="domain" description="Integrin alpha first immunoglubulin-like" evidence="15">
    <location>
        <begin position="499"/>
        <end position="652"/>
    </location>
</feature>
<keyword evidence="9 13" id="KW-0472">Membrane</keyword>
<feature type="compositionally biased region" description="Low complexity" evidence="14">
    <location>
        <begin position="949"/>
        <end position="969"/>
    </location>
</feature>
<dbReference type="GO" id="GO:0009897">
    <property type="term" value="C:external side of plasma membrane"/>
    <property type="evidence" value="ECO:0007669"/>
    <property type="project" value="TreeGrafter"/>
</dbReference>
<dbReference type="Gene3D" id="1.20.5.930">
    <property type="entry name" value="Bicelle-embedded integrin alpha(iib) transmembrane segment"/>
    <property type="match status" value="1"/>
</dbReference>
<name>A0A336L6N5_CULSO</name>
<keyword evidence="11" id="KW-0325">Glycoprotein</keyword>
<dbReference type="GO" id="GO:0008305">
    <property type="term" value="C:integrin complex"/>
    <property type="evidence" value="ECO:0007669"/>
    <property type="project" value="InterPro"/>
</dbReference>
<protein>
    <submittedName>
        <fullName evidence="18">CSON003849 protein</fullName>
    </submittedName>
</protein>
<evidence type="ECO:0000256" key="12">
    <source>
        <dbReference type="PROSITE-ProRule" id="PRU00803"/>
    </source>
</evidence>
<gene>
    <name evidence="18" type="primary">CSON003849</name>
</gene>
<evidence type="ECO:0000256" key="8">
    <source>
        <dbReference type="ARBA" id="ARBA00023037"/>
    </source>
</evidence>
<evidence type="ECO:0000256" key="2">
    <source>
        <dbReference type="ARBA" id="ARBA00008054"/>
    </source>
</evidence>
<dbReference type="Pfam" id="PF20806">
    <property type="entry name" value="Integrin_A_Ig_3"/>
    <property type="match status" value="1"/>
</dbReference>
<dbReference type="InterPro" id="IPR028994">
    <property type="entry name" value="Integrin_alpha_N"/>
</dbReference>
<dbReference type="InterPro" id="IPR048286">
    <property type="entry name" value="Integrin_alpha_Ig-like_3"/>
</dbReference>
<evidence type="ECO:0000256" key="10">
    <source>
        <dbReference type="ARBA" id="ARBA00023170"/>
    </source>
</evidence>
<evidence type="ECO:0000256" key="11">
    <source>
        <dbReference type="ARBA" id="ARBA00023180"/>
    </source>
</evidence>
<feature type="domain" description="Integrin alpha third immunoglobulin-like" evidence="17">
    <location>
        <begin position="806"/>
        <end position="1074"/>
    </location>
</feature>
<evidence type="ECO:0000256" key="5">
    <source>
        <dbReference type="ARBA" id="ARBA00022737"/>
    </source>
</evidence>
<dbReference type="PRINTS" id="PR01185">
    <property type="entry name" value="INTEGRINA"/>
</dbReference>
<evidence type="ECO:0000256" key="6">
    <source>
        <dbReference type="ARBA" id="ARBA00022889"/>
    </source>
</evidence>
<dbReference type="GO" id="GO:0005178">
    <property type="term" value="F:integrin binding"/>
    <property type="evidence" value="ECO:0007669"/>
    <property type="project" value="TreeGrafter"/>
</dbReference>
<dbReference type="Gene3D" id="2.60.40.1460">
    <property type="entry name" value="Integrin domains. Chain A, domain 2"/>
    <property type="match status" value="1"/>
</dbReference>
<evidence type="ECO:0000256" key="13">
    <source>
        <dbReference type="RuleBase" id="RU003762"/>
    </source>
</evidence>
<dbReference type="InterPro" id="IPR000413">
    <property type="entry name" value="Integrin_alpha"/>
</dbReference>
<dbReference type="Pfam" id="PF01839">
    <property type="entry name" value="FG-GAP"/>
    <property type="match status" value="2"/>
</dbReference>
<feature type="region of interest" description="Disordered" evidence="14">
    <location>
        <begin position="939"/>
        <end position="973"/>
    </location>
</feature>
<comment type="caution">
    <text evidence="13">Lacks conserved residue(s) required for the propagation of feature annotation.</text>
</comment>